<evidence type="ECO:0000256" key="2">
    <source>
        <dbReference type="ARBA" id="ARBA00022748"/>
    </source>
</evidence>
<sequence>MDAVSLGPLALPVRVLAPLAGVVAATLVVLWWRRRHGVDADPALWRMLLWGFLAARAAFVLKHFDAYSAAPLSILDIRDGGFVAFAGLLVAFAVGFERVHRDGALRRPLLAAALAGVAVWTGANFAAVAGAPVAPPLPELALKRLDGGSVDLRSLAGKPMVVNLWATWCPPCRREMPALGAAQAAHPEVEFVFVNQAEDAATVARYLDGARLTLANVLIDPIRALARATDVKGYPTTLFYDRHGRLAARHMGELSPAQLRERLEALR</sequence>
<dbReference type="EMBL" id="JBHRVV010000001">
    <property type="protein sequence ID" value="MFC3457911.1"/>
    <property type="molecule type" value="Genomic_DNA"/>
</dbReference>
<keyword evidence="6" id="KW-0808">Transferase</keyword>
<keyword evidence="3" id="KW-0676">Redox-active center</keyword>
<gene>
    <name evidence="6" type="ORF">ACFOPH_06580</name>
</gene>
<organism evidence="6 7">
    <name type="scientific">Massilia haematophila</name>
    <dbReference type="NCBI Taxonomy" id="457923"/>
    <lineage>
        <taxon>Bacteria</taxon>
        <taxon>Pseudomonadati</taxon>
        <taxon>Pseudomonadota</taxon>
        <taxon>Betaproteobacteria</taxon>
        <taxon>Burkholderiales</taxon>
        <taxon>Oxalobacteraceae</taxon>
        <taxon>Telluria group</taxon>
        <taxon>Massilia</taxon>
    </lineage>
</organism>
<feature type="domain" description="Thioredoxin" evidence="5">
    <location>
        <begin position="131"/>
        <end position="267"/>
    </location>
</feature>
<dbReference type="PANTHER" id="PTHR42852:SF18">
    <property type="entry name" value="CHROMOSOME UNDETERMINED SCAFFOLD_47, WHOLE GENOME SHOTGUN SEQUENCE"/>
    <property type="match status" value="1"/>
</dbReference>
<feature type="transmembrane region" description="Helical" evidence="4">
    <location>
        <begin position="15"/>
        <end position="32"/>
    </location>
</feature>
<dbReference type="EC" id="2.4.99.-" evidence="6"/>
<dbReference type="Gene3D" id="3.40.30.10">
    <property type="entry name" value="Glutaredoxin"/>
    <property type="match status" value="1"/>
</dbReference>
<evidence type="ECO:0000256" key="4">
    <source>
        <dbReference type="SAM" id="Phobius"/>
    </source>
</evidence>
<keyword evidence="6" id="KW-0328">Glycosyltransferase</keyword>
<accession>A0ABV7PHI0</accession>
<feature type="transmembrane region" description="Helical" evidence="4">
    <location>
        <begin position="109"/>
        <end position="134"/>
    </location>
</feature>
<dbReference type="InterPro" id="IPR017937">
    <property type="entry name" value="Thioredoxin_CS"/>
</dbReference>
<dbReference type="PROSITE" id="PS00194">
    <property type="entry name" value="THIOREDOXIN_1"/>
    <property type="match status" value="1"/>
</dbReference>
<evidence type="ECO:0000256" key="3">
    <source>
        <dbReference type="ARBA" id="ARBA00023284"/>
    </source>
</evidence>
<comment type="subcellular location">
    <subcellularLocation>
        <location evidence="1">Cell envelope</location>
    </subcellularLocation>
</comment>
<reference evidence="7" key="1">
    <citation type="journal article" date="2019" name="Int. J. Syst. Evol. Microbiol.">
        <title>The Global Catalogue of Microorganisms (GCM) 10K type strain sequencing project: providing services to taxonomists for standard genome sequencing and annotation.</title>
        <authorList>
            <consortium name="The Broad Institute Genomics Platform"/>
            <consortium name="The Broad Institute Genome Sequencing Center for Infectious Disease"/>
            <person name="Wu L."/>
            <person name="Ma J."/>
        </authorList>
    </citation>
    <scope>NUCLEOTIDE SEQUENCE [LARGE SCALE GENOMIC DNA]</scope>
    <source>
        <strain evidence="7">CCM 7480</strain>
    </source>
</reference>
<evidence type="ECO:0000256" key="1">
    <source>
        <dbReference type="ARBA" id="ARBA00004196"/>
    </source>
</evidence>
<dbReference type="InterPro" id="IPR001640">
    <property type="entry name" value="Lgt"/>
</dbReference>
<name>A0ABV7PHI0_9BURK</name>
<dbReference type="Pfam" id="PF01790">
    <property type="entry name" value="LGT"/>
    <property type="match status" value="1"/>
</dbReference>
<feature type="transmembrane region" description="Helical" evidence="4">
    <location>
        <begin position="44"/>
        <end position="61"/>
    </location>
</feature>
<dbReference type="SUPFAM" id="SSF52833">
    <property type="entry name" value="Thioredoxin-like"/>
    <property type="match status" value="1"/>
</dbReference>
<keyword evidence="4" id="KW-0812">Transmembrane</keyword>
<dbReference type="PROSITE" id="PS51352">
    <property type="entry name" value="THIOREDOXIN_2"/>
    <property type="match status" value="1"/>
</dbReference>
<dbReference type="Proteomes" id="UP001595665">
    <property type="component" value="Unassembled WGS sequence"/>
</dbReference>
<dbReference type="GO" id="GO:0016757">
    <property type="term" value="F:glycosyltransferase activity"/>
    <property type="evidence" value="ECO:0007669"/>
    <property type="project" value="UniProtKB-KW"/>
</dbReference>
<dbReference type="RefSeq" id="WP_379734293.1">
    <property type="nucleotide sequence ID" value="NZ_JBHRVV010000001.1"/>
</dbReference>
<evidence type="ECO:0000313" key="7">
    <source>
        <dbReference type="Proteomes" id="UP001595665"/>
    </source>
</evidence>
<evidence type="ECO:0000259" key="5">
    <source>
        <dbReference type="PROSITE" id="PS51352"/>
    </source>
</evidence>
<dbReference type="InterPro" id="IPR036249">
    <property type="entry name" value="Thioredoxin-like_sf"/>
</dbReference>
<keyword evidence="7" id="KW-1185">Reference proteome</keyword>
<comment type="caution">
    <text evidence="6">The sequence shown here is derived from an EMBL/GenBank/DDBJ whole genome shotgun (WGS) entry which is preliminary data.</text>
</comment>
<keyword evidence="4" id="KW-0472">Membrane</keyword>
<dbReference type="InterPro" id="IPR013740">
    <property type="entry name" value="Redoxin"/>
</dbReference>
<dbReference type="Pfam" id="PF08534">
    <property type="entry name" value="Redoxin"/>
    <property type="match status" value="1"/>
</dbReference>
<dbReference type="InterPro" id="IPR050553">
    <property type="entry name" value="Thioredoxin_ResA/DsbE_sf"/>
</dbReference>
<keyword evidence="4" id="KW-1133">Transmembrane helix</keyword>
<proteinExistence type="predicted"/>
<dbReference type="PANTHER" id="PTHR42852">
    <property type="entry name" value="THIOL:DISULFIDE INTERCHANGE PROTEIN DSBE"/>
    <property type="match status" value="1"/>
</dbReference>
<evidence type="ECO:0000313" key="6">
    <source>
        <dbReference type="EMBL" id="MFC3457911.1"/>
    </source>
</evidence>
<keyword evidence="2" id="KW-0201">Cytochrome c-type biogenesis</keyword>
<protein>
    <submittedName>
        <fullName evidence="6">Prolipoprotein diacylglyceryl transferase family protein</fullName>
        <ecNumber evidence="6">2.4.99.-</ecNumber>
    </submittedName>
</protein>
<dbReference type="InterPro" id="IPR013766">
    <property type="entry name" value="Thioredoxin_domain"/>
</dbReference>
<feature type="transmembrane region" description="Helical" evidence="4">
    <location>
        <begin position="81"/>
        <end position="97"/>
    </location>
</feature>
<dbReference type="CDD" id="cd02966">
    <property type="entry name" value="TlpA_like_family"/>
    <property type="match status" value="1"/>
</dbReference>